<accession>A0A3P5WX12</accession>
<dbReference type="Proteomes" id="UP000277498">
    <property type="component" value="Unassembled WGS sequence"/>
</dbReference>
<organism evidence="1 2">
    <name type="scientific">Pseudogemmobacter humi</name>
    <dbReference type="NCBI Taxonomy" id="2483812"/>
    <lineage>
        <taxon>Bacteria</taxon>
        <taxon>Pseudomonadati</taxon>
        <taxon>Pseudomonadota</taxon>
        <taxon>Alphaproteobacteria</taxon>
        <taxon>Rhodobacterales</taxon>
        <taxon>Paracoccaceae</taxon>
        <taxon>Pseudogemmobacter</taxon>
    </lineage>
</organism>
<dbReference type="AlphaFoldDB" id="A0A3P5WX12"/>
<evidence type="ECO:0000313" key="1">
    <source>
        <dbReference type="EMBL" id="VDC22926.1"/>
    </source>
</evidence>
<proteinExistence type="predicted"/>
<name>A0A3P5WX12_9RHOB</name>
<reference evidence="1 2" key="1">
    <citation type="submission" date="2018-11" db="EMBL/GenBank/DDBJ databases">
        <authorList>
            <person name="Criscuolo A."/>
        </authorList>
    </citation>
    <scope>NUCLEOTIDE SEQUENCE [LARGE SCALE GENOMIC DNA]</scope>
    <source>
        <strain evidence="1">ACIP111625</strain>
    </source>
</reference>
<protein>
    <submittedName>
        <fullName evidence="1">Uncharacterized protein</fullName>
    </submittedName>
</protein>
<evidence type="ECO:0000313" key="2">
    <source>
        <dbReference type="Proteomes" id="UP000277498"/>
    </source>
</evidence>
<dbReference type="EMBL" id="UXAW01000046">
    <property type="protein sequence ID" value="VDC22926.1"/>
    <property type="molecule type" value="Genomic_DNA"/>
</dbReference>
<keyword evidence="2" id="KW-1185">Reference proteome</keyword>
<sequence>MNGRQLQRGADGLQHQSGGTFVFDAKTLKMGKNLGQTSGHSFGNVLTVAQDGAFVGIDLGDNYPRVVNMHSFDQDGISSRLVYAVKTEHGSKQSNPAGKPFGAYPEISGNGKTFCKWSNDNRTYAELGGVIATSGGLSVIFAGEPDPNGNALQNGRADVTSSTPALSGWSRSNAISSMAAIRC</sequence>
<gene>
    <name evidence="1" type="ORF">XINFAN_00868</name>
</gene>